<dbReference type="InterPro" id="IPR050498">
    <property type="entry name" value="Ycf3"/>
</dbReference>
<proteinExistence type="predicted"/>
<dbReference type="InterPro" id="IPR011990">
    <property type="entry name" value="TPR-like_helical_dom_sf"/>
</dbReference>
<feature type="compositionally biased region" description="Polar residues" evidence="4">
    <location>
        <begin position="187"/>
        <end position="198"/>
    </location>
</feature>
<evidence type="ECO:0000256" key="4">
    <source>
        <dbReference type="SAM" id="MobiDB-lite"/>
    </source>
</evidence>
<evidence type="ECO:0000256" key="3">
    <source>
        <dbReference type="PROSITE-ProRule" id="PRU00339"/>
    </source>
</evidence>
<dbReference type="PANTHER" id="PTHR44858">
    <property type="entry name" value="TETRATRICOPEPTIDE REPEAT PROTEIN 6"/>
    <property type="match status" value="1"/>
</dbReference>
<sequence>MGEAERPSVLESPSDAATESDASEGLCSQSPSIDQLDTEGLPHQRQHLIRRPGQQGQTAHSGVAGDIAASTPDESSSGLPFRQVINAACTSSSLQRIAESFRFVERAPCICADARSCTFGGGVGQLQQRQRREVLRMLMQEDSLSPDQQKREEADPFSLFSTNVAALASSCCDRHAPPRGPVHGNDGSPNGVFNRSENAVPSNAANEAGAGCNWEIFAAALDKELDAIIDTLDTSGILEKMQHSLGASLSPAVFAYPKMQEARALEAASQEAANDTNPSTPADTLPALHSDSLTAASRAAVPAVADEETPPQVECGGIFAALAAVEAHCNEISKKFACPPPSLLQLRERRNRLHKLSERKGSWEVREDLPHVNASFPDAAWFSLGCCAGRMWRRLLLESGVSASHQLELLRLLQGDDLVEGCFVIDTVRKDRTMSDGGAQASRRRRTPLEEVQLKLEARGFSTCPIASLSRRVVAGRRGRREFMDALCLPHAVVRGWVVRCDRERDLMLLRLVGVEVYPEASASQEEKQEETSTTPNQTAGRGAACAPARGTPTGTHEGADYLKRRLLRAEVDIGSSGLYAALPVASIPRYEFVGGQASGCCGRFVCAGTSVRVCLKRRAAPAGSCATLAGGFQRSSNGGVVERLAKQQHQPLLDETTLNAAHAHVEASVALPEDLQGNPTLVELLQEPLGFSAALPYDAAHPQPEEADFEQIHALQMPSKAESREPLRWWDGGSGLLQSRLPYMLRSSGAFMNPVATHRRLHAFSALHLLGMALAPQAKVSVADSNPPKGASGGRKRATNDGNMVLVYTEAEAWEAALRRLGDGCFMSLLNAASPCEAIRCALARAERNPAVRAGGIGRLLAQEQGADWAKRRLKAGVVCARRGYLDQALQLYDSALQLQPNYADALIARGAAYANKLDYEKAAADLDAALALEPANKNAAKYRAIVAERMEGKECVVVAIAGEACRVRRSRQNTVPR</sequence>
<keyword evidence="2 3" id="KW-0802">TPR repeat</keyword>
<dbReference type="AlphaFoldDB" id="A0A1D3CTE1"/>
<protein>
    <submittedName>
        <fullName evidence="5">TPR domain-containing protein</fullName>
    </submittedName>
</protein>
<feature type="compositionally biased region" description="Low complexity" evidence="4">
    <location>
        <begin position="532"/>
        <end position="556"/>
    </location>
</feature>
<feature type="compositionally biased region" description="Polar residues" evidence="4">
    <location>
        <begin position="26"/>
        <end position="35"/>
    </location>
</feature>
<name>A0A1D3CTE1_9EIME</name>
<dbReference type="Gene3D" id="1.25.40.10">
    <property type="entry name" value="Tetratricopeptide repeat domain"/>
    <property type="match status" value="1"/>
</dbReference>
<dbReference type="VEuPathDB" id="ToxoDB:LOC34617523"/>
<feature type="repeat" description="TPR" evidence="3">
    <location>
        <begin position="905"/>
        <end position="938"/>
    </location>
</feature>
<feature type="region of interest" description="Disordered" evidence="4">
    <location>
        <begin position="177"/>
        <end position="198"/>
    </location>
</feature>
<keyword evidence="6" id="KW-1185">Reference proteome</keyword>
<evidence type="ECO:0000256" key="1">
    <source>
        <dbReference type="ARBA" id="ARBA00022737"/>
    </source>
</evidence>
<dbReference type="InterPro" id="IPR019734">
    <property type="entry name" value="TPR_rpt"/>
</dbReference>
<accession>A0A1D3CTE1</accession>
<dbReference type="PANTHER" id="PTHR44858:SF1">
    <property type="entry name" value="UDP-N-ACETYLGLUCOSAMINE--PEPTIDE N-ACETYLGLUCOSAMINYLTRANSFERASE SPINDLY-RELATED"/>
    <property type="match status" value="1"/>
</dbReference>
<dbReference type="SUPFAM" id="SSF48452">
    <property type="entry name" value="TPR-like"/>
    <property type="match status" value="1"/>
</dbReference>
<dbReference type="InParanoid" id="A0A1D3CTE1"/>
<evidence type="ECO:0000313" key="5">
    <source>
        <dbReference type="EMBL" id="OEH74467.1"/>
    </source>
</evidence>
<dbReference type="EMBL" id="JROU02002034">
    <property type="protein sequence ID" value="OEH74467.1"/>
    <property type="molecule type" value="Genomic_DNA"/>
</dbReference>
<dbReference type="Proteomes" id="UP000095192">
    <property type="component" value="Unassembled WGS sequence"/>
</dbReference>
<dbReference type="VEuPathDB" id="ToxoDB:cyc_00329"/>
<comment type="caution">
    <text evidence="5">The sequence shown here is derived from an EMBL/GenBank/DDBJ whole genome shotgun (WGS) entry which is preliminary data.</text>
</comment>
<feature type="region of interest" description="Disordered" evidence="4">
    <location>
        <begin position="1"/>
        <end position="78"/>
    </location>
</feature>
<evidence type="ECO:0000256" key="2">
    <source>
        <dbReference type="ARBA" id="ARBA00022803"/>
    </source>
</evidence>
<feature type="region of interest" description="Disordered" evidence="4">
    <location>
        <begin position="521"/>
        <end position="558"/>
    </location>
</feature>
<evidence type="ECO:0000313" key="6">
    <source>
        <dbReference type="Proteomes" id="UP000095192"/>
    </source>
</evidence>
<dbReference type="PROSITE" id="PS50005">
    <property type="entry name" value="TPR"/>
    <property type="match status" value="2"/>
</dbReference>
<keyword evidence="1" id="KW-0677">Repeat</keyword>
<feature type="repeat" description="TPR" evidence="3">
    <location>
        <begin position="871"/>
        <end position="904"/>
    </location>
</feature>
<dbReference type="SMART" id="SM00028">
    <property type="entry name" value="TPR"/>
    <property type="match status" value="2"/>
</dbReference>
<gene>
    <name evidence="5" type="ORF">cyc_00329</name>
</gene>
<organism evidence="5 6">
    <name type="scientific">Cyclospora cayetanensis</name>
    <dbReference type="NCBI Taxonomy" id="88456"/>
    <lineage>
        <taxon>Eukaryota</taxon>
        <taxon>Sar</taxon>
        <taxon>Alveolata</taxon>
        <taxon>Apicomplexa</taxon>
        <taxon>Conoidasida</taxon>
        <taxon>Coccidia</taxon>
        <taxon>Eucoccidiorida</taxon>
        <taxon>Eimeriorina</taxon>
        <taxon>Eimeriidae</taxon>
        <taxon>Cyclospora</taxon>
    </lineage>
</organism>
<reference evidence="5 6" key="1">
    <citation type="journal article" date="2016" name="BMC Genomics">
        <title>Comparative genomics reveals Cyclospora cayetanensis possesses coccidia-like metabolism and invasion components but unique surface antigens.</title>
        <authorList>
            <person name="Liu S."/>
            <person name="Wang L."/>
            <person name="Zheng H."/>
            <person name="Xu Z."/>
            <person name="Roellig D.M."/>
            <person name="Li N."/>
            <person name="Frace M.A."/>
            <person name="Tang K."/>
            <person name="Arrowood M.J."/>
            <person name="Moss D.M."/>
            <person name="Zhang L."/>
            <person name="Feng Y."/>
            <person name="Xiao L."/>
        </authorList>
    </citation>
    <scope>NUCLEOTIDE SEQUENCE [LARGE SCALE GENOMIC DNA]</scope>
    <source>
        <strain evidence="5 6">CHN_HEN01</strain>
    </source>
</reference>
<dbReference type="Pfam" id="PF13414">
    <property type="entry name" value="TPR_11"/>
    <property type="match status" value="1"/>
</dbReference>